<proteinExistence type="predicted"/>
<sequence>MTGRTPTLRVGTAGWSIARGLADHFAPDGTALERYASTFDCVEINSSFYRPHKPETYARWAASVPKTFRFSVKLPKIISHETKLALEDGELQRFAEAIGMLGETLGAVLVQLAPNHAFAPTIAEPFLAACKAHWRAHTAIEPRHASWFESDARALLAKYDIAVVGADPARPLAASQPLASNGLGYWRLHGSPKIYYSDYDDATIADYAARMRNLVAEEVWCIFDNTAAGAALKNALTLQKLLQGKTVR</sequence>
<accession>A0A0F5LF57</accession>
<evidence type="ECO:0000313" key="2">
    <source>
        <dbReference type="Proteomes" id="UP000033514"/>
    </source>
</evidence>
<organism evidence="1 2">
    <name type="scientific">Devosia soli</name>
    <dbReference type="NCBI Taxonomy" id="361041"/>
    <lineage>
        <taxon>Bacteria</taxon>
        <taxon>Pseudomonadati</taxon>
        <taxon>Pseudomonadota</taxon>
        <taxon>Alphaproteobacteria</taxon>
        <taxon>Hyphomicrobiales</taxon>
        <taxon>Devosiaceae</taxon>
        <taxon>Devosia</taxon>
    </lineage>
</organism>
<dbReference type="InterPro" id="IPR036520">
    <property type="entry name" value="UPF0759_sf"/>
</dbReference>
<dbReference type="PATRIC" id="fig|361041.3.peg.3612"/>
<dbReference type="Gene3D" id="3.20.20.410">
    <property type="entry name" value="Protein of unknown function UPF0759"/>
    <property type="match status" value="1"/>
</dbReference>
<dbReference type="Pfam" id="PF01904">
    <property type="entry name" value="DUF72"/>
    <property type="match status" value="1"/>
</dbReference>
<dbReference type="SUPFAM" id="SSF117396">
    <property type="entry name" value="TM1631-like"/>
    <property type="match status" value="1"/>
</dbReference>
<evidence type="ECO:0008006" key="3">
    <source>
        <dbReference type="Google" id="ProtNLM"/>
    </source>
</evidence>
<protein>
    <recommendedName>
        <fullName evidence="3">DUF72 domain-containing protein</fullName>
    </recommendedName>
</protein>
<name>A0A0F5LF57_9HYPH</name>
<dbReference type="PANTHER" id="PTHR30348">
    <property type="entry name" value="UNCHARACTERIZED PROTEIN YECE"/>
    <property type="match status" value="1"/>
</dbReference>
<gene>
    <name evidence="1" type="ORF">VW35_01120</name>
</gene>
<dbReference type="RefSeq" id="WP_046141187.1">
    <property type="nucleotide sequence ID" value="NZ_LAJG01000005.1"/>
</dbReference>
<dbReference type="AlphaFoldDB" id="A0A0F5LF57"/>
<dbReference type="PANTHER" id="PTHR30348:SF14">
    <property type="entry name" value="BLR8050 PROTEIN"/>
    <property type="match status" value="1"/>
</dbReference>
<dbReference type="STRING" id="361041.VW35_01120"/>
<evidence type="ECO:0000313" key="1">
    <source>
        <dbReference type="EMBL" id="KKB80834.1"/>
    </source>
</evidence>
<comment type="caution">
    <text evidence="1">The sequence shown here is derived from an EMBL/GenBank/DDBJ whole genome shotgun (WGS) entry which is preliminary data.</text>
</comment>
<dbReference type="InterPro" id="IPR002763">
    <property type="entry name" value="DUF72"/>
</dbReference>
<dbReference type="EMBL" id="LAJG01000005">
    <property type="protein sequence ID" value="KKB80834.1"/>
    <property type="molecule type" value="Genomic_DNA"/>
</dbReference>
<keyword evidence="2" id="KW-1185">Reference proteome</keyword>
<dbReference type="OrthoDB" id="9780310at2"/>
<dbReference type="Proteomes" id="UP000033514">
    <property type="component" value="Unassembled WGS sequence"/>
</dbReference>
<reference evidence="1 2" key="1">
    <citation type="submission" date="2015-03" db="EMBL/GenBank/DDBJ databases">
        <authorList>
            <person name="Hassan Y.I."/>
            <person name="Lepp D."/>
            <person name="Zhou T."/>
        </authorList>
    </citation>
    <scope>NUCLEOTIDE SEQUENCE [LARGE SCALE GENOMIC DNA]</scope>
    <source>
        <strain evidence="1 2">GH2-10</strain>
    </source>
</reference>